<comment type="caution">
    <text evidence="2">The sequence shown here is derived from an EMBL/GenBank/DDBJ whole genome shotgun (WGS) entry which is preliminary data.</text>
</comment>
<dbReference type="Pfam" id="PF06985">
    <property type="entry name" value="HET"/>
    <property type="match status" value="1"/>
</dbReference>
<protein>
    <submittedName>
        <fullName evidence="2">HET-domain-containing protein</fullName>
    </submittedName>
</protein>
<gene>
    <name evidence="2" type="ORF">EJ04DRAFT_4909</name>
</gene>
<keyword evidence="3" id="KW-1185">Reference proteome</keyword>
<dbReference type="Proteomes" id="UP000799444">
    <property type="component" value="Unassembled WGS sequence"/>
</dbReference>
<dbReference type="PROSITE" id="PS51257">
    <property type="entry name" value="PROKAR_LIPOPROTEIN"/>
    <property type="match status" value="1"/>
</dbReference>
<evidence type="ECO:0000259" key="1">
    <source>
        <dbReference type="Pfam" id="PF06985"/>
    </source>
</evidence>
<accession>A0A9P4RD54</accession>
<name>A0A9P4RD54_9PLEO</name>
<dbReference type="EMBL" id="ML996097">
    <property type="protein sequence ID" value="KAF2741491.1"/>
    <property type="molecule type" value="Genomic_DNA"/>
</dbReference>
<feature type="domain" description="Heterokaryon incompatibility" evidence="1">
    <location>
        <begin position="173"/>
        <end position="318"/>
    </location>
</feature>
<organism evidence="2 3">
    <name type="scientific">Polyplosphaeria fusca</name>
    <dbReference type="NCBI Taxonomy" id="682080"/>
    <lineage>
        <taxon>Eukaryota</taxon>
        <taxon>Fungi</taxon>
        <taxon>Dikarya</taxon>
        <taxon>Ascomycota</taxon>
        <taxon>Pezizomycotina</taxon>
        <taxon>Dothideomycetes</taxon>
        <taxon>Pleosporomycetidae</taxon>
        <taxon>Pleosporales</taxon>
        <taxon>Tetraplosphaeriaceae</taxon>
        <taxon>Polyplosphaeria</taxon>
    </lineage>
</organism>
<dbReference type="PANTHER" id="PTHR33112:SF16">
    <property type="entry name" value="HETEROKARYON INCOMPATIBILITY DOMAIN-CONTAINING PROTEIN"/>
    <property type="match status" value="1"/>
</dbReference>
<dbReference type="PANTHER" id="PTHR33112">
    <property type="entry name" value="DOMAIN PROTEIN, PUTATIVE-RELATED"/>
    <property type="match status" value="1"/>
</dbReference>
<dbReference type="InterPro" id="IPR010730">
    <property type="entry name" value="HET"/>
</dbReference>
<reference evidence="2" key="1">
    <citation type="journal article" date="2020" name="Stud. Mycol.">
        <title>101 Dothideomycetes genomes: a test case for predicting lifestyles and emergence of pathogens.</title>
        <authorList>
            <person name="Haridas S."/>
            <person name="Albert R."/>
            <person name="Binder M."/>
            <person name="Bloem J."/>
            <person name="Labutti K."/>
            <person name="Salamov A."/>
            <person name="Andreopoulos B."/>
            <person name="Baker S."/>
            <person name="Barry K."/>
            <person name="Bills G."/>
            <person name="Bluhm B."/>
            <person name="Cannon C."/>
            <person name="Castanera R."/>
            <person name="Culley D."/>
            <person name="Daum C."/>
            <person name="Ezra D."/>
            <person name="Gonzalez J."/>
            <person name="Henrissat B."/>
            <person name="Kuo A."/>
            <person name="Liang C."/>
            <person name="Lipzen A."/>
            <person name="Lutzoni F."/>
            <person name="Magnuson J."/>
            <person name="Mondo S."/>
            <person name="Nolan M."/>
            <person name="Ohm R."/>
            <person name="Pangilinan J."/>
            <person name="Park H.-J."/>
            <person name="Ramirez L."/>
            <person name="Alfaro M."/>
            <person name="Sun H."/>
            <person name="Tritt A."/>
            <person name="Yoshinaga Y."/>
            <person name="Zwiers L.-H."/>
            <person name="Turgeon B."/>
            <person name="Goodwin S."/>
            <person name="Spatafora J."/>
            <person name="Crous P."/>
            <person name="Grigoriev I."/>
        </authorList>
    </citation>
    <scope>NUCLEOTIDE SEQUENCE</scope>
    <source>
        <strain evidence="2">CBS 125425</strain>
    </source>
</reference>
<sequence length="636" mass="72878">MDGHKRSNDLKLRLHVFFAIFDSQSALHAFTGCKSLRQRALYFLRCLSSRPFHLRFGRLSEEAGSTLYARFLFSAWKSFELDVTASWDDNASRFIPERPLNINVVSSETFRQARAWLMNCIEGHSASQSHPKCQILRADRSRAPSRLIEVTQLSDGSYHPRIWTNNRETQLQWACLSYCWGGDQSAKTTRATLAAREKHLPFSDLPKTLQDALIVTFHLGLRYIWIDALCIVQDDPDDVQREIASMPDIYTMGVCTISASRAQNSREGFLGRHLLRSCTTLPVQCPDGKPGRIKLTYRGAEYESNGEPIHNRAWCFQERLLSPRILDFNSTQLRWTCPSAVEVDGGRSTMTTYAQEHLSHWYNSSLHGDELTTRWRDIVFNYTRRDLTFAGDKLLAISAVAARFNSINRDEYLAGLWRRNLSQELGWHSGRPKYHRPDEFVAPSWSWASIRDWANWNVDKGEAMEENDTETLDVFETVDYNVTLVHATSPFGAVKDGHLLLNSQSRGGIWYPKRGEVVLTSKTADLVFTQYREALEATQSHKETHFLGWVFPDTLTEAATDTSGEGIGVQCLKIAGRTEKKGTRCLLLVPTDDSQSAYRSYRRIAFFEMGDAFYRYDPPIRKDFFEDIERQVIKLV</sequence>
<evidence type="ECO:0000313" key="3">
    <source>
        <dbReference type="Proteomes" id="UP000799444"/>
    </source>
</evidence>
<dbReference type="AlphaFoldDB" id="A0A9P4RD54"/>
<evidence type="ECO:0000313" key="2">
    <source>
        <dbReference type="EMBL" id="KAF2741491.1"/>
    </source>
</evidence>
<dbReference type="OrthoDB" id="5125733at2759"/>
<proteinExistence type="predicted"/>